<gene>
    <name evidence="7" type="primary">106667428</name>
</gene>
<evidence type="ECO:0000313" key="8">
    <source>
        <dbReference type="Proteomes" id="UP000494040"/>
    </source>
</evidence>
<organism evidence="7 8">
    <name type="scientific">Cimex lectularius</name>
    <name type="common">Bed bug</name>
    <name type="synonym">Acanthia lectularia</name>
    <dbReference type="NCBI Taxonomy" id="79782"/>
    <lineage>
        <taxon>Eukaryota</taxon>
        <taxon>Metazoa</taxon>
        <taxon>Ecdysozoa</taxon>
        <taxon>Arthropoda</taxon>
        <taxon>Hexapoda</taxon>
        <taxon>Insecta</taxon>
        <taxon>Pterygota</taxon>
        <taxon>Neoptera</taxon>
        <taxon>Paraneoptera</taxon>
        <taxon>Hemiptera</taxon>
        <taxon>Heteroptera</taxon>
        <taxon>Panheteroptera</taxon>
        <taxon>Cimicomorpha</taxon>
        <taxon>Cimicidae</taxon>
        <taxon>Cimex</taxon>
    </lineage>
</organism>
<dbReference type="GO" id="GO:0005739">
    <property type="term" value="C:mitochondrion"/>
    <property type="evidence" value="ECO:0007669"/>
    <property type="project" value="TreeGrafter"/>
</dbReference>
<proteinExistence type="inferred from homology"/>
<dbReference type="GO" id="GO:0016020">
    <property type="term" value="C:membrane"/>
    <property type="evidence" value="ECO:0007669"/>
    <property type="project" value="UniProtKB-SubCell"/>
</dbReference>
<dbReference type="OMA" id="IICHYWY"/>
<name>A0A8I6RSQ2_CIMLE</name>
<keyword evidence="3 6" id="KW-0812">Transmembrane</keyword>
<dbReference type="OrthoDB" id="5345392at2759"/>
<comment type="similarity">
    <text evidence="2 6">Belongs to the peroxisomal membrane protein PXMP2/4 family.</text>
</comment>
<keyword evidence="5 6" id="KW-0472">Membrane</keyword>
<dbReference type="AlphaFoldDB" id="A0A8I6RSQ2"/>
<dbReference type="PANTHER" id="PTHR11266">
    <property type="entry name" value="PEROXISOMAL MEMBRANE PROTEIN 2, PXMP2 MPV17"/>
    <property type="match status" value="1"/>
</dbReference>
<comment type="subcellular location">
    <subcellularLocation>
        <location evidence="1">Membrane</location>
        <topology evidence="1">Multi-pass membrane protein</topology>
    </subcellularLocation>
</comment>
<evidence type="ECO:0000256" key="5">
    <source>
        <dbReference type="ARBA" id="ARBA00023136"/>
    </source>
</evidence>
<evidence type="ECO:0000256" key="3">
    <source>
        <dbReference type="ARBA" id="ARBA00022692"/>
    </source>
</evidence>
<reference evidence="7" key="1">
    <citation type="submission" date="2022-01" db="UniProtKB">
        <authorList>
            <consortium name="EnsemblMetazoa"/>
        </authorList>
    </citation>
    <scope>IDENTIFICATION</scope>
</reference>
<dbReference type="InterPro" id="IPR007248">
    <property type="entry name" value="Mpv17_PMP22"/>
</dbReference>
<dbReference type="KEGG" id="clec:106667428"/>
<evidence type="ECO:0000256" key="1">
    <source>
        <dbReference type="ARBA" id="ARBA00004141"/>
    </source>
</evidence>
<sequence>MSFWRISFLLERARKAKEIMFDRHLFLTNVSISVTLSGVGDLIVQSYRKHHGKCKEIDLTRTKNMSLTGATVGVLCHNWYKYLDVWLPGHTVSMVLKKVVVDQIVFSPVMLTAFFLTLGVLEKSSWKTIRNELVEKGKILYMAEWVVWPPAQVINFYLLPTKYRVLYDNTISLGYDIYTSHIKNDLDPDGK</sequence>
<accession>A0A8I6RSQ2</accession>
<dbReference type="EnsemblMetazoa" id="XM_014395382.2">
    <property type="protein sequence ID" value="XP_014250868.1"/>
    <property type="gene ID" value="LOC106667428"/>
</dbReference>
<keyword evidence="8" id="KW-1185">Reference proteome</keyword>
<evidence type="ECO:0000256" key="4">
    <source>
        <dbReference type="ARBA" id="ARBA00022989"/>
    </source>
</evidence>
<dbReference type="PANTHER" id="PTHR11266:SF8">
    <property type="entry name" value="MPV17-LIKE PROTEIN 2"/>
    <property type="match status" value="1"/>
</dbReference>
<comment type="caution">
    <text evidence="6">Lacks conserved residue(s) required for the propagation of feature annotation.</text>
</comment>
<dbReference type="GO" id="GO:0061668">
    <property type="term" value="P:mitochondrial ribosome assembly"/>
    <property type="evidence" value="ECO:0007669"/>
    <property type="project" value="TreeGrafter"/>
</dbReference>
<protein>
    <recommendedName>
        <fullName evidence="9">Mpv17-like protein 2</fullName>
    </recommendedName>
</protein>
<evidence type="ECO:0000256" key="2">
    <source>
        <dbReference type="ARBA" id="ARBA00006824"/>
    </source>
</evidence>
<feature type="transmembrane region" description="Helical" evidence="6">
    <location>
        <begin position="103"/>
        <end position="121"/>
    </location>
</feature>
<dbReference type="Proteomes" id="UP000494040">
    <property type="component" value="Unassembled WGS sequence"/>
</dbReference>
<evidence type="ECO:0008006" key="9">
    <source>
        <dbReference type="Google" id="ProtNLM"/>
    </source>
</evidence>
<keyword evidence="4 6" id="KW-1133">Transmembrane helix</keyword>
<evidence type="ECO:0000313" key="7">
    <source>
        <dbReference type="EnsemblMetazoa" id="XP_014250868.1"/>
    </source>
</evidence>
<evidence type="ECO:0000256" key="6">
    <source>
        <dbReference type="RuleBase" id="RU363053"/>
    </source>
</evidence>
<dbReference type="Pfam" id="PF04117">
    <property type="entry name" value="Mpv17_PMP22"/>
    <property type="match status" value="1"/>
</dbReference>